<dbReference type="Gene3D" id="3.30.370.10">
    <property type="entry name" value="Barstar-like"/>
    <property type="match status" value="1"/>
</dbReference>
<proteinExistence type="inferred from homology"/>
<sequence length="154" mass="16809">MSIDEFVRTGVVGVATTVPSLYGTGVIARRVDATEMTTVDEVLDAFALAWDFPDHFGFNRDALDDCMRDLPTDLRTAEGTASTGYLTVVGDADGLLGAQTDSLDWFAESVEFWHDHHRAHGRSFAILLVSDDPGTVRDRWSRTGVSVVTVTGRD</sequence>
<keyword evidence="4" id="KW-1185">Reference proteome</keyword>
<dbReference type="SUPFAM" id="SSF52038">
    <property type="entry name" value="Barstar-related"/>
    <property type="match status" value="1"/>
</dbReference>
<feature type="domain" description="Barstar (barnase inhibitor)" evidence="2">
    <location>
        <begin position="29"/>
        <end position="128"/>
    </location>
</feature>
<name>M3TKP3_GORML</name>
<evidence type="ECO:0000313" key="3">
    <source>
        <dbReference type="EMBL" id="GAC82056.1"/>
    </source>
</evidence>
<dbReference type="Pfam" id="PF01337">
    <property type="entry name" value="Barstar"/>
    <property type="match status" value="1"/>
</dbReference>
<dbReference type="Proteomes" id="UP000035009">
    <property type="component" value="Unassembled WGS sequence"/>
</dbReference>
<protein>
    <recommendedName>
        <fullName evidence="2">Barstar (barnase inhibitor) domain-containing protein</fullName>
    </recommendedName>
</protein>
<comment type="caution">
    <text evidence="3">The sequence shown here is derived from an EMBL/GenBank/DDBJ whole genome shotgun (WGS) entry which is preliminary data.</text>
</comment>
<dbReference type="STRING" id="410332.SAMN04488550_4022"/>
<organism evidence="3 4">
    <name type="scientific">Gordonia malaquae NBRC 108250</name>
    <dbReference type="NCBI Taxonomy" id="1223542"/>
    <lineage>
        <taxon>Bacteria</taxon>
        <taxon>Bacillati</taxon>
        <taxon>Actinomycetota</taxon>
        <taxon>Actinomycetes</taxon>
        <taxon>Mycobacteriales</taxon>
        <taxon>Gordoniaceae</taxon>
        <taxon>Gordonia</taxon>
    </lineage>
</organism>
<comment type="similarity">
    <text evidence="1">Belongs to the barstar family.</text>
</comment>
<evidence type="ECO:0000259" key="2">
    <source>
        <dbReference type="Pfam" id="PF01337"/>
    </source>
</evidence>
<evidence type="ECO:0000256" key="1">
    <source>
        <dbReference type="ARBA" id="ARBA00006845"/>
    </source>
</evidence>
<gene>
    <name evidence="3" type="ORF">GM1_064_00020</name>
</gene>
<dbReference type="InterPro" id="IPR000468">
    <property type="entry name" value="Barstar"/>
</dbReference>
<reference evidence="3 4" key="1">
    <citation type="submission" date="2013-02" db="EMBL/GenBank/DDBJ databases">
        <title>Whole genome shotgun sequence of Gordonia malaquae NBRC 108250.</title>
        <authorList>
            <person name="Yoshida I."/>
            <person name="Hosoyama A."/>
            <person name="Tsuchikane K."/>
            <person name="Ando Y."/>
            <person name="Baba S."/>
            <person name="Ohji S."/>
            <person name="Hamada M."/>
            <person name="Tamura T."/>
            <person name="Yamazoe A."/>
            <person name="Yamazaki S."/>
            <person name="Fujita N."/>
        </authorList>
    </citation>
    <scope>NUCLEOTIDE SEQUENCE [LARGE SCALE GENOMIC DNA]</scope>
    <source>
        <strain evidence="3 4">NBRC 108250</strain>
    </source>
</reference>
<dbReference type="OrthoDB" id="5184890at2"/>
<accession>M3TKP3</accession>
<dbReference type="eggNOG" id="COG2732">
    <property type="taxonomic scope" value="Bacteria"/>
</dbReference>
<dbReference type="AlphaFoldDB" id="M3TKP3"/>
<dbReference type="RefSeq" id="WP_008382262.1">
    <property type="nucleotide sequence ID" value="NZ_BAOP01000064.1"/>
</dbReference>
<evidence type="ECO:0000313" key="4">
    <source>
        <dbReference type="Proteomes" id="UP000035009"/>
    </source>
</evidence>
<dbReference type="InterPro" id="IPR035905">
    <property type="entry name" value="Barstar-like_sf"/>
</dbReference>
<dbReference type="EMBL" id="BAOP01000064">
    <property type="protein sequence ID" value="GAC82056.1"/>
    <property type="molecule type" value="Genomic_DNA"/>
</dbReference>